<evidence type="ECO:0000313" key="2">
    <source>
        <dbReference type="Proteomes" id="UP000789706"/>
    </source>
</evidence>
<organism evidence="1 2">
    <name type="scientific">Diversispora eburnea</name>
    <dbReference type="NCBI Taxonomy" id="1213867"/>
    <lineage>
        <taxon>Eukaryota</taxon>
        <taxon>Fungi</taxon>
        <taxon>Fungi incertae sedis</taxon>
        <taxon>Mucoromycota</taxon>
        <taxon>Glomeromycotina</taxon>
        <taxon>Glomeromycetes</taxon>
        <taxon>Diversisporales</taxon>
        <taxon>Diversisporaceae</taxon>
        <taxon>Diversispora</taxon>
    </lineage>
</organism>
<protein>
    <submittedName>
        <fullName evidence="1">6458_t:CDS:1</fullName>
    </submittedName>
</protein>
<gene>
    <name evidence="1" type="ORF">DEBURN_LOCUS10956</name>
</gene>
<dbReference type="EMBL" id="CAJVPK010004307">
    <property type="protein sequence ID" value="CAG8635638.1"/>
    <property type="molecule type" value="Genomic_DNA"/>
</dbReference>
<feature type="non-terminal residue" evidence="1">
    <location>
        <position position="1"/>
    </location>
</feature>
<accession>A0A9N9DES0</accession>
<reference evidence="1" key="1">
    <citation type="submission" date="2021-06" db="EMBL/GenBank/DDBJ databases">
        <authorList>
            <person name="Kallberg Y."/>
            <person name="Tangrot J."/>
            <person name="Rosling A."/>
        </authorList>
    </citation>
    <scope>NUCLEOTIDE SEQUENCE</scope>
    <source>
        <strain evidence="1">AZ414A</strain>
    </source>
</reference>
<dbReference type="Proteomes" id="UP000789706">
    <property type="component" value="Unassembled WGS sequence"/>
</dbReference>
<keyword evidence="2" id="KW-1185">Reference proteome</keyword>
<sequence length="179" mass="20923">TFTNALIISSRNVTSVQELQKERQKHLTKAHEYHENDIVLLYDSAKRQVYRQNFNPKWTGPFWIEKKLDACNAEVDFDLELYDKGDILSLVSVAIDTTKTNGQRLFAYLKSWSLLSKDLVKRQLTMKQLKQEVQQITGQNGARFLTVVNRVQRLLSVLGEFSIPQFRYITPNWLYHLTS</sequence>
<name>A0A9N9DES0_9GLOM</name>
<dbReference type="AlphaFoldDB" id="A0A9N9DES0"/>
<dbReference type="OrthoDB" id="2455895at2759"/>
<feature type="non-terminal residue" evidence="1">
    <location>
        <position position="179"/>
    </location>
</feature>
<comment type="caution">
    <text evidence="1">The sequence shown here is derived from an EMBL/GenBank/DDBJ whole genome shotgun (WGS) entry which is preliminary data.</text>
</comment>
<proteinExistence type="predicted"/>
<evidence type="ECO:0000313" key="1">
    <source>
        <dbReference type="EMBL" id="CAG8635638.1"/>
    </source>
</evidence>